<dbReference type="Proteomes" id="UP000077926">
    <property type="component" value="Chromosome"/>
</dbReference>
<sequence length="561" mass="63509">MSEEITFNYCGFDSKNDLFLITNEINRNITADITENVQDIPGMVGQLFQGNSYGQKVFDLEVTIQADSERDRVQKFHDLATLIMQTGNAEYPMVFSDEAEYTYYGHFSAVSKPERISQTSHWAKFTLTFSCSDPKGYGEYELINFTSNPITLTPKGTTECYPVFTCMPKKDVKKIAITDQDGNYVFIGADVDPDTGNSPINREPQVLNDPCNTLATWTKITSPTLTWELDNGVIGGDMTTTPNAMRVSTTSDGYANYGSPVKGKWHGPVRLQWLPGSYDDYRIRVRFVNKQTYNRAQGKVEMYLLDANGARLGKLMLKDNGTESKVVYVGFKLYNGSKVRDLYYGPGTIKKGKSKTITLKIKNGTKTVKEKGKTKTVQQWKTVKLDEDSDTSTFTNFYGYLELEKIGNKYRINIMKLDDNSNPAWSKPITKTWTDTKNEFPKDLAGIAFYAAKYDIYEDTTQPITRYRNNDLMVSDVKVWNIIDGGNGASLTEPTVIAHKGDEVKINCEDRTVYKNGDYYMKKLYIGSDFPTMQGGITQTFAFEPGLDEADWYLEYRPTTQ</sequence>
<evidence type="ECO:0000259" key="1">
    <source>
        <dbReference type="Pfam" id="PF05709"/>
    </source>
</evidence>
<dbReference type="KEGG" id="bmur:ABE28_003240"/>
<protein>
    <submittedName>
        <fullName evidence="2">Phage tail protein</fullName>
    </submittedName>
</protein>
<dbReference type="NCBIfam" id="TIGR01633">
    <property type="entry name" value="phi3626_gp14_N"/>
    <property type="match status" value="1"/>
</dbReference>
<dbReference type="OrthoDB" id="3078561at2"/>
<dbReference type="InterPro" id="IPR006520">
    <property type="entry name" value="Dit_BPSPP_N"/>
</dbReference>
<dbReference type="AlphaFoldDB" id="A0A1B3XJF3"/>
<feature type="domain" description="Siphovirus-type tail component RIFT-related" evidence="1">
    <location>
        <begin position="21"/>
        <end position="131"/>
    </location>
</feature>
<gene>
    <name evidence="2" type="ORF">ABE28_003240</name>
</gene>
<accession>A0A1B3XJF3</accession>
<evidence type="ECO:0000313" key="3">
    <source>
        <dbReference type="Proteomes" id="UP000077926"/>
    </source>
</evidence>
<dbReference type="Gene3D" id="2.60.120.860">
    <property type="match status" value="1"/>
</dbReference>
<reference evidence="2 3" key="1">
    <citation type="submission" date="2016-08" db="EMBL/GenBank/DDBJ databases">
        <title>Complete genome sequence of Bacillus muralis G25-68, a strain with toxicity to nematodes.</title>
        <authorList>
            <person name="Zheng Z."/>
        </authorList>
    </citation>
    <scope>NUCLEOTIDE SEQUENCE [LARGE SCALE GENOMIC DNA]</scope>
    <source>
        <strain evidence="2 3">G25-68</strain>
    </source>
</reference>
<evidence type="ECO:0000313" key="2">
    <source>
        <dbReference type="EMBL" id="AOH53354.1"/>
    </source>
</evidence>
<dbReference type="EMBL" id="CP017080">
    <property type="protein sequence ID" value="AOH53354.1"/>
    <property type="molecule type" value="Genomic_DNA"/>
</dbReference>
<dbReference type="Gene3D" id="2.40.30.200">
    <property type="match status" value="1"/>
</dbReference>
<dbReference type="STRING" id="264697.ABE28_003240"/>
<organism evidence="2 3">
    <name type="scientific">Peribacillus muralis</name>
    <dbReference type="NCBI Taxonomy" id="264697"/>
    <lineage>
        <taxon>Bacteria</taxon>
        <taxon>Bacillati</taxon>
        <taxon>Bacillota</taxon>
        <taxon>Bacilli</taxon>
        <taxon>Bacillales</taxon>
        <taxon>Bacillaceae</taxon>
        <taxon>Peribacillus</taxon>
    </lineage>
</organism>
<dbReference type="Pfam" id="PF05709">
    <property type="entry name" value="Sipho_tail"/>
    <property type="match status" value="1"/>
</dbReference>
<keyword evidence="3" id="KW-1185">Reference proteome</keyword>
<name>A0A1B3XJF3_9BACI</name>
<dbReference type="RefSeq" id="WP_064463937.1">
    <property type="nucleotide sequence ID" value="NZ_CP017080.1"/>
</dbReference>
<proteinExistence type="predicted"/>
<dbReference type="InterPro" id="IPR008841">
    <property type="entry name" value="Siphovirus-type_tail_N"/>
</dbReference>